<dbReference type="InterPro" id="IPR036680">
    <property type="entry name" value="SPOR-like_sf"/>
</dbReference>
<protein>
    <recommendedName>
        <fullName evidence="1">SPOR domain-containing protein</fullName>
    </recommendedName>
</protein>
<organism evidence="2">
    <name type="scientific">uncultured Sulfurovum sp</name>
    <dbReference type="NCBI Taxonomy" id="269237"/>
    <lineage>
        <taxon>Bacteria</taxon>
        <taxon>Pseudomonadati</taxon>
        <taxon>Campylobacterota</taxon>
        <taxon>Epsilonproteobacteria</taxon>
        <taxon>Campylobacterales</taxon>
        <taxon>Sulfurovaceae</taxon>
        <taxon>Sulfurovum</taxon>
        <taxon>environmental samples</taxon>
    </lineage>
</organism>
<name>A0A6S6TJB7_9BACT</name>
<proteinExistence type="predicted"/>
<gene>
    <name evidence="2" type="ORF">HELGO_WM21921</name>
</gene>
<evidence type="ECO:0000313" key="2">
    <source>
        <dbReference type="EMBL" id="CAA6823091.1"/>
    </source>
</evidence>
<dbReference type="AlphaFoldDB" id="A0A6S6TJB7"/>
<dbReference type="PROSITE" id="PS51257">
    <property type="entry name" value="PROKAR_LIPOPROTEIN"/>
    <property type="match status" value="1"/>
</dbReference>
<dbReference type="PROSITE" id="PS51724">
    <property type="entry name" value="SPOR"/>
    <property type="match status" value="1"/>
</dbReference>
<feature type="domain" description="SPOR" evidence="1">
    <location>
        <begin position="64"/>
        <end position="139"/>
    </location>
</feature>
<dbReference type="SUPFAM" id="SSF110997">
    <property type="entry name" value="Sporulation related repeat"/>
    <property type="match status" value="1"/>
</dbReference>
<sequence>MKKTILLSMTIFLLLACETGVKYQEKSNEPLLSGIVERSDNGNSYQSSMNEKTGKKSFTKIFSNSAQPGYYLQMAVFKKNRPNKQFLEPLDKSSFNYIVLNKSSTDYVLIGPYLSYNLAKSNVSLVKSNLGKRTFVVQVLRP</sequence>
<evidence type="ECO:0000259" key="1">
    <source>
        <dbReference type="PROSITE" id="PS51724"/>
    </source>
</evidence>
<accession>A0A6S6TJB7</accession>
<dbReference type="InterPro" id="IPR007730">
    <property type="entry name" value="SPOR-like_dom"/>
</dbReference>
<dbReference type="EMBL" id="CACVAZ010000160">
    <property type="protein sequence ID" value="CAA6823091.1"/>
    <property type="molecule type" value="Genomic_DNA"/>
</dbReference>
<reference evidence="2" key="1">
    <citation type="submission" date="2020-01" db="EMBL/GenBank/DDBJ databases">
        <authorList>
            <person name="Meier V. D."/>
            <person name="Meier V D."/>
        </authorList>
    </citation>
    <scope>NUCLEOTIDE SEQUENCE</scope>
    <source>
        <strain evidence="2">HLG_WM_MAG_02</strain>
    </source>
</reference>
<dbReference type="GO" id="GO:0042834">
    <property type="term" value="F:peptidoglycan binding"/>
    <property type="evidence" value="ECO:0007669"/>
    <property type="project" value="InterPro"/>
</dbReference>